<dbReference type="OrthoDB" id="8552908at2"/>
<keyword evidence="8 15" id="KW-0547">Nucleotide-binding</keyword>
<evidence type="ECO:0000256" key="11">
    <source>
        <dbReference type="ARBA" id="ARBA00022967"/>
    </source>
</evidence>
<protein>
    <submittedName>
        <fullName evidence="17">Cadmium-translocating P-type ATPase</fullName>
        <ecNumber evidence="17">3.6.3.3</ecNumber>
    </submittedName>
</protein>
<dbReference type="PROSITE" id="PS50846">
    <property type="entry name" value="HMA_2"/>
    <property type="match status" value="1"/>
</dbReference>
<dbReference type="Gene3D" id="3.40.50.1000">
    <property type="entry name" value="HAD superfamily/HAD-like"/>
    <property type="match status" value="1"/>
</dbReference>
<dbReference type="NCBIfam" id="TIGR01525">
    <property type="entry name" value="ATPase-IB_hvy"/>
    <property type="match status" value="1"/>
</dbReference>
<dbReference type="InterPro" id="IPR006121">
    <property type="entry name" value="HMA_dom"/>
</dbReference>
<keyword evidence="5" id="KW-0597">Phosphoprotein</keyword>
<dbReference type="Gene3D" id="3.40.1110.10">
    <property type="entry name" value="Calcium-transporting ATPase, cytoplasmic domain N"/>
    <property type="match status" value="1"/>
</dbReference>
<dbReference type="EMBL" id="QUSW01000002">
    <property type="protein sequence ID" value="RQP24942.1"/>
    <property type="molecule type" value="Genomic_DNA"/>
</dbReference>
<feature type="transmembrane region" description="Helical" evidence="15">
    <location>
        <begin position="119"/>
        <end position="138"/>
    </location>
</feature>
<dbReference type="Proteomes" id="UP000267464">
    <property type="component" value="Unassembled WGS sequence"/>
</dbReference>
<keyword evidence="3" id="KW-0813">Transport</keyword>
<evidence type="ECO:0000256" key="12">
    <source>
        <dbReference type="ARBA" id="ARBA00022989"/>
    </source>
</evidence>
<dbReference type="Pfam" id="PF00403">
    <property type="entry name" value="HMA"/>
    <property type="match status" value="1"/>
</dbReference>
<evidence type="ECO:0000256" key="9">
    <source>
        <dbReference type="ARBA" id="ARBA00022840"/>
    </source>
</evidence>
<keyword evidence="10" id="KW-0460">Magnesium</keyword>
<dbReference type="Gene3D" id="2.70.150.10">
    <property type="entry name" value="Calcium-transporting ATPase, cytoplasmic transduction domain A"/>
    <property type="match status" value="1"/>
</dbReference>
<dbReference type="GO" id="GO:0005886">
    <property type="term" value="C:plasma membrane"/>
    <property type="evidence" value="ECO:0007669"/>
    <property type="project" value="UniProtKB-SubCell"/>
</dbReference>
<dbReference type="GO" id="GO:0016887">
    <property type="term" value="F:ATP hydrolysis activity"/>
    <property type="evidence" value="ECO:0007669"/>
    <property type="project" value="InterPro"/>
</dbReference>
<evidence type="ECO:0000256" key="3">
    <source>
        <dbReference type="ARBA" id="ARBA00022448"/>
    </source>
</evidence>
<name>A0A3N7J1Y7_9BURK</name>
<evidence type="ECO:0000313" key="17">
    <source>
        <dbReference type="EMBL" id="RQP24942.1"/>
    </source>
</evidence>
<dbReference type="InterPro" id="IPR023299">
    <property type="entry name" value="ATPase_P-typ_cyto_dom_N"/>
</dbReference>
<dbReference type="NCBIfam" id="TIGR01494">
    <property type="entry name" value="ATPase_P-type"/>
    <property type="match status" value="2"/>
</dbReference>
<dbReference type="EC" id="3.6.3.3" evidence="17"/>
<keyword evidence="7 15" id="KW-0479">Metal-binding</keyword>
<dbReference type="SUPFAM" id="SSF56784">
    <property type="entry name" value="HAD-like"/>
    <property type="match status" value="1"/>
</dbReference>
<evidence type="ECO:0000256" key="2">
    <source>
        <dbReference type="ARBA" id="ARBA00006024"/>
    </source>
</evidence>
<dbReference type="Gene3D" id="3.30.70.100">
    <property type="match status" value="1"/>
</dbReference>
<dbReference type="InterPro" id="IPR018303">
    <property type="entry name" value="ATPase_P-typ_P_site"/>
</dbReference>
<keyword evidence="13" id="KW-0406">Ion transport</keyword>
<comment type="similarity">
    <text evidence="2 15">Belongs to the cation transport ATPase (P-type) (TC 3.A.3) family. Type IB subfamily.</text>
</comment>
<dbReference type="Pfam" id="PF00702">
    <property type="entry name" value="Hydrolase"/>
    <property type="match status" value="1"/>
</dbReference>
<dbReference type="InterPro" id="IPR059000">
    <property type="entry name" value="ATPase_P-type_domA"/>
</dbReference>
<dbReference type="SUPFAM" id="SSF55008">
    <property type="entry name" value="HMA, heavy metal-associated domain"/>
    <property type="match status" value="1"/>
</dbReference>
<dbReference type="GO" id="GO:0055070">
    <property type="term" value="P:copper ion homeostasis"/>
    <property type="evidence" value="ECO:0007669"/>
    <property type="project" value="TreeGrafter"/>
</dbReference>
<dbReference type="InterPro" id="IPR023214">
    <property type="entry name" value="HAD_sf"/>
</dbReference>
<dbReference type="CDD" id="cd00371">
    <property type="entry name" value="HMA"/>
    <property type="match status" value="1"/>
</dbReference>
<dbReference type="GO" id="GO:0043682">
    <property type="term" value="F:P-type divalent copper transporter activity"/>
    <property type="evidence" value="ECO:0007669"/>
    <property type="project" value="TreeGrafter"/>
</dbReference>
<evidence type="ECO:0000259" key="16">
    <source>
        <dbReference type="PROSITE" id="PS50846"/>
    </source>
</evidence>
<evidence type="ECO:0000256" key="5">
    <source>
        <dbReference type="ARBA" id="ARBA00022553"/>
    </source>
</evidence>
<keyword evidence="18" id="KW-1185">Reference proteome</keyword>
<keyword evidence="14 15" id="KW-0472">Membrane</keyword>
<dbReference type="RefSeq" id="WP_124539849.1">
    <property type="nucleotide sequence ID" value="NZ_QUSW01000002.1"/>
</dbReference>
<feature type="transmembrane region" description="Helical" evidence="15">
    <location>
        <begin position="401"/>
        <end position="430"/>
    </location>
</feature>
<dbReference type="NCBIfam" id="TIGR01512">
    <property type="entry name" value="ATPase-IB2_Cd"/>
    <property type="match status" value="1"/>
</dbReference>
<keyword evidence="6 15" id="KW-0812">Transmembrane</keyword>
<accession>A0A3N7J1Y7</accession>
<reference evidence="17 18" key="1">
    <citation type="submission" date="2018-08" db="EMBL/GenBank/DDBJ databases">
        <authorList>
            <person name="Khan S.A."/>
            <person name="Jeon C.O."/>
            <person name="Chun B.H."/>
            <person name="Jeong S.E."/>
        </authorList>
    </citation>
    <scope>NUCLEOTIDE SEQUENCE [LARGE SCALE GENOMIC DNA]</scope>
    <source>
        <strain evidence="17 18">S-16</strain>
    </source>
</reference>
<evidence type="ECO:0000256" key="6">
    <source>
        <dbReference type="ARBA" id="ARBA00022692"/>
    </source>
</evidence>
<dbReference type="PANTHER" id="PTHR43520">
    <property type="entry name" value="ATP7, ISOFORM B"/>
    <property type="match status" value="1"/>
</dbReference>
<dbReference type="Pfam" id="PF00122">
    <property type="entry name" value="E1-E2_ATPase"/>
    <property type="match status" value="1"/>
</dbReference>
<dbReference type="InterPro" id="IPR036412">
    <property type="entry name" value="HAD-like_sf"/>
</dbReference>
<feature type="transmembrane region" description="Helical" evidence="15">
    <location>
        <begin position="220"/>
        <end position="238"/>
    </location>
</feature>
<dbReference type="NCBIfam" id="TIGR01511">
    <property type="entry name" value="ATPase-IB1_Cu"/>
    <property type="match status" value="1"/>
</dbReference>
<keyword evidence="12 15" id="KW-1133">Transmembrane helix</keyword>
<evidence type="ECO:0000313" key="18">
    <source>
        <dbReference type="Proteomes" id="UP000267464"/>
    </source>
</evidence>
<feature type="transmembrane region" description="Helical" evidence="15">
    <location>
        <begin position="373"/>
        <end position="395"/>
    </location>
</feature>
<evidence type="ECO:0000256" key="13">
    <source>
        <dbReference type="ARBA" id="ARBA00023065"/>
    </source>
</evidence>
<sequence>MGAAPPLQSATWLDDPAEVDTFTRWRGEGEGGRVAESSLRIGGMHCAQCSDTVAQALRRVPGVVEVQVSAASQCASVRWQPELTRPSVFVQALQAAGYDAVPDTAQAARAMRLSESRAALWRLFVAAFCAMQVMMLATPAYVSSPGELEADHKQLLDWGSWLLTLPVLWFSARPFFSGAWRCVKERRIGMDVPVALGMGIAFLASSGAAFQPGGPFGSEVYFDSLTMFVSFLLGARFLEMRARHRAEMALEETWSRTPNSVMRLKPDGMVEVVSAKTLKPGDLVRVPVGQAFAADGVLTEGETRADEALLTGESRPQDKRIGDALVAGSMNLGAPVLMRVQRVGADTRYEAIVSMVRAARTHKPQLLASADRWAGPFLWGVLLLAAVAGAAWSVVDSSRTLGVVVAVLIVTCPCALSLASPASLLAAAGAMGRQGLLLRRLDAIEALARVDTLFIDKTGTLTEASVDCLPMVRLNGDDLPASQLSNIAASLAGWSTHPIAAALRQRFQPADVAWHDVREEAGQGLQAVDANGATWRLGSSRWAGAEGHAHARSAACWLSRDGRVLARFDMDDRLRQDARQAIRDLQADGVHVHLLSGDDPARTRKVAAAIGLASSKGGLSPEDKLAALRHAQQAGQVVAMVGDGINDAPVLAQADVSFAMGEGAQIARTQADGVLVSNRLGDIVLARARAKKTVAVVRQNLAWAVAYNAACVPLAMAGWLPPWAAGLGMATSSLAVVLNAMRLSK</sequence>
<reference evidence="17 18" key="2">
    <citation type="submission" date="2018-12" db="EMBL/GenBank/DDBJ databases">
        <title>Rhizobacter gummiphilus sp. nov., a rubber-degrading bacterium isolated from the soil of a botanical garden in Japan.</title>
        <authorList>
            <person name="Shunsuke S.S."/>
        </authorList>
    </citation>
    <scope>NUCLEOTIDE SEQUENCE [LARGE SCALE GENOMIC DNA]</scope>
    <source>
        <strain evidence="17 18">S-16</strain>
    </source>
</reference>
<feature type="transmembrane region" description="Helical" evidence="15">
    <location>
        <begin position="701"/>
        <end position="717"/>
    </location>
</feature>
<proteinExistence type="inferred from homology"/>
<evidence type="ECO:0000256" key="7">
    <source>
        <dbReference type="ARBA" id="ARBA00022723"/>
    </source>
</evidence>
<feature type="transmembrane region" description="Helical" evidence="15">
    <location>
        <begin position="158"/>
        <end position="176"/>
    </location>
</feature>
<dbReference type="GO" id="GO:0005507">
    <property type="term" value="F:copper ion binding"/>
    <property type="evidence" value="ECO:0007669"/>
    <property type="project" value="TreeGrafter"/>
</dbReference>
<keyword evidence="17" id="KW-0378">Hydrolase</keyword>
<feature type="domain" description="HMA" evidence="16">
    <location>
        <begin position="35"/>
        <end position="101"/>
    </location>
</feature>
<dbReference type="SUPFAM" id="SSF81665">
    <property type="entry name" value="Calcium ATPase, transmembrane domain M"/>
    <property type="match status" value="1"/>
</dbReference>
<dbReference type="InterPro" id="IPR023298">
    <property type="entry name" value="ATPase_P-typ_TM_dom_sf"/>
</dbReference>
<evidence type="ECO:0000256" key="14">
    <source>
        <dbReference type="ARBA" id="ARBA00023136"/>
    </source>
</evidence>
<dbReference type="InterPro" id="IPR027256">
    <property type="entry name" value="P-typ_ATPase_IB"/>
</dbReference>
<dbReference type="GO" id="GO:0005524">
    <property type="term" value="F:ATP binding"/>
    <property type="evidence" value="ECO:0007669"/>
    <property type="project" value="UniProtKB-UniRule"/>
</dbReference>
<organism evidence="17 18">
    <name type="scientific">Piscinibacter terrae</name>
    <dbReference type="NCBI Taxonomy" id="2496871"/>
    <lineage>
        <taxon>Bacteria</taxon>
        <taxon>Pseudomonadati</taxon>
        <taxon>Pseudomonadota</taxon>
        <taxon>Betaproteobacteria</taxon>
        <taxon>Burkholderiales</taxon>
        <taxon>Sphaerotilaceae</taxon>
        <taxon>Piscinibacter</taxon>
    </lineage>
</organism>
<dbReference type="PROSITE" id="PS01229">
    <property type="entry name" value="COF_2"/>
    <property type="match status" value="1"/>
</dbReference>
<dbReference type="InterPro" id="IPR036163">
    <property type="entry name" value="HMA_dom_sf"/>
</dbReference>
<keyword evidence="4 15" id="KW-1003">Cell membrane</keyword>
<comment type="caution">
    <text evidence="17">The sequence shown here is derived from an EMBL/GenBank/DDBJ whole genome shotgun (WGS) entry which is preliminary data.</text>
</comment>
<feature type="transmembrane region" description="Helical" evidence="15">
    <location>
        <begin position="188"/>
        <end position="208"/>
    </location>
</feature>
<dbReference type="PANTHER" id="PTHR43520:SF5">
    <property type="entry name" value="CATION-TRANSPORTING P-TYPE ATPASE-RELATED"/>
    <property type="match status" value="1"/>
</dbReference>
<keyword evidence="9 15" id="KW-0067">ATP-binding</keyword>
<evidence type="ECO:0000256" key="8">
    <source>
        <dbReference type="ARBA" id="ARBA00022741"/>
    </source>
</evidence>
<evidence type="ECO:0000256" key="4">
    <source>
        <dbReference type="ARBA" id="ARBA00022475"/>
    </source>
</evidence>
<keyword evidence="11" id="KW-1278">Translocase</keyword>
<dbReference type="InterPro" id="IPR001757">
    <property type="entry name" value="P_typ_ATPase"/>
</dbReference>
<dbReference type="InterPro" id="IPR008250">
    <property type="entry name" value="ATPase_P-typ_transduc_dom_A_sf"/>
</dbReference>
<dbReference type="PROSITE" id="PS00154">
    <property type="entry name" value="ATPASE_E1_E2"/>
    <property type="match status" value="1"/>
</dbReference>
<evidence type="ECO:0000256" key="15">
    <source>
        <dbReference type="RuleBase" id="RU362081"/>
    </source>
</evidence>
<gene>
    <name evidence="17" type="primary">cadA</name>
    <name evidence="17" type="ORF">DZC73_08740</name>
</gene>
<dbReference type="SUPFAM" id="SSF81653">
    <property type="entry name" value="Calcium ATPase, transduction domain A"/>
    <property type="match status" value="1"/>
</dbReference>
<evidence type="ECO:0000256" key="10">
    <source>
        <dbReference type="ARBA" id="ARBA00022842"/>
    </source>
</evidence>
<comment type="subcellular location">
    <subcellularLocation>
        <location evidence="1">Cell membrane</location>
        <topology evidence="1">Multi-pass membrane protein</topology>
    </subcellularLocation>
</comment>
<evidence type="ECO:0000256" key="1">
    <source>
        <dbReference type="ARBA" id="ARBA00004651"/>
    </source>
</evidence>
<dbReference type="AlphaFoldDB" id="A0A3N7J1Y7"/>
<dbReference type="PRINTS" id="PR00119">
    <property type="entry name" value="CATATPASE"/>
</dbReference>